<name>A0A6P4F7B4_DRORH</name>
<dbReference type="AlphaFoldDB" id="A0A6P4F7B4"/>
<dbReference type="GeneID" id="108046193"/>
<dbReference type="EnsemblMetazoa" id="XM_017125772.2">
    <property type="protein sequence ID" value="XP_016981261.1"/>
    <property type="gene ID" value="LOC108046193"/>
</dbReference>
<accession>A0A6P4F7B4</accession>
<keyword evidence="3" id="KW-1185">Reference proteome</keyword>
<feature type="compositionally biased region" description="Low complexity" evidence="1">
    <location>
        <begin position="216"/>
        <end position="229"/>
    </location>
</feature>
<feature type="compositionally biased region" description="Basic and acidic residues" evidence="1">
    <location>
        <begin position="42"/>
        <end position="58"/>
    </location>
</feature>
<protein>
    <submittedName>
        <fullName evidence="4">Uncharacterized protein LOC108046193</fullName>
    </submittedName>
</protein>
<feature type="compositionally biased region" description="Basic and acidic residues" evidence="1">
    <location>
        <begin position="124"/>
        <end position="140"/>
    </location>
</feature>
<reference evidence="2" key="3">
    <citation type="submission" date="2025-05" db="UniProtKB">
        <authorList>
            <consortium name="EnsemblMetazoa"/>
        </authorList>
    </citation>
    <scope>IDENTIFICATION</scope>
</reference>
<reference evidence="4" key="2">
    <citation type="submission" date="2025-04" db="UniProtKB">
        <authorList>
            <consortium name="RefSeq"/>
        </authorList>
    </citation>
    <scope>IDENTIFICATION</scope>
</reference>
<feature type="compositionally biased region" description="Low complexity" evidence="1">
    <location>
        <begin position="70"/>
        <end position="89"/>
    </location>
</feature>
<dbReference type="RefSeq" id="XP_016981261.1">
    <property type="nucleotide sequence ID" value="XM_017125772.1"/>
</dbReference>
<feature type="region of interest" description="Disordered" evidence="1">
    <location>
        <begin position="207"/>
        <end position="244"/>
    </location>
</feature>
<gene>
    <name evidence="4" type="primary">LOC108046193</name>
    <name evidence="2" type="synonym">108046193</name>
</gene>
<feature type="compositionally biased region" description="Polar residues" evidence="1">
    <location>
        <begin position="141"/>
        <end position="150"/>
    </location>
</feature>
<proteinExistence type="predicted"/>
<feature type="compositionally biased region" description="Basic residues" evidence="1">
    <location>
        <begin position="96"/>
        <end position="109"/>
    </location>
</feature>
<dbReference type="OMA" id="ANSTEHT"/>
<reference evidence="3" key="1">
    <citation type="journal article" date="2021" name="Elife">
        <title>Highly contiguous assemblies of 101 drosophilid genomes.</title>
        <authorList>
            <person name="Kim B.Y."/>
            <person name="Wang J.R."/>
            <person name="Miller D.E."/>
            <person name="Barmina O."/>
            <person name="Delaney E."/>
            <person name="Thompson A."/>
            <person name="Comeault A.A."/>
            <person name="Peede D."/>
            <person name="D'Agostino E.R."/>
            <person name="Pelaez J."/>
            <person name="Aguilar J.M."/>
            <person name="Haji D."/>
            <person name="Matsunaga T."/>
            <person name="Armstrong E.E."/>
            <person name="Zych M."/>
            <person name="Ogawa Y."/>
            <person name="Stamenkovic-Radak M."/>
            <person name="Jelic M."/>
            <person name="Veselinovic M.S."/>
            <person name="Tanaskovic M."/>
            <person name="Eric P."/>
            <person name="Gao J.J."/>
            <person name="Katoh T.K."/>
            <person name="Toda M.J."/>
            <person name="Watabe H."/>
            <person name="Watada M."/>
            <person name="Davis J.S."/>
            <person name="Moyle L.C."/>
            <person name="Manoli G."/>
            <person name="Bertolini E."/>
            <person name="Kostal V."/>
            <person name="Hawley R.S."/>
            <person name="Takahashi A."/>
            <person name="Jones C.D."/>
            <person name="Price D.K."/>
            <person name="Whiteman N."/>
            <person name="Kopp A."/>
            <person name="Matute D.R."/>
            <person name="Petrov D.A."/>
        </authorList>
    </citation>
    <scope>NUCLEOTIDE SEQUENCE [LARGE SCALE GENOMIC DNA]</scope>
</reference>
<feature type="compositionally biased region" description="Acidic residues" evidence="1">
    <location>
        <begin position="10"/>
        <end position="19"/>
    </location>
</feature>
<evidence type="ECO:0000313" key="4">
    <source>
        <dbReference type="RefSeq" id="XP_016981261.1"/>
    </source>
</evidence>
<feature type="region of interest" description="Disordered" evidence="1">
    <location>
        <begin position="1"/>
        <end position="150"/>
    </location>
</feature>
<sequence>MSNYKAIEIPDSDEESSSEVDEKMGPKRCKTPPRGSSAKTKICKEHTPKTTIVDRTEPDSAGSPKISIFGPDSTSPSSSDKTGTSPSTSADVSGKAGRHRARKSQHGARRISPDLQFESVALEAGERGDSKAPKQPKLETDSSNSQDKVSTAIRNLVQSEEMQELIKQIANERVRCNFLLATYQLPDMNFALNTPMDTLRVQFRERVKQRRDRGNPTSSTAVPTASVSSQKGSGKGALKGKPQT</sequence>
<evidence type="ECO:0000313" key="2">
    <source>
        <dbReference type="EnsemblMetazoa" id="XP_016981261.1"/>
    </source>
</evidence>
<evidence type="ECO:0000256" key="1">
    <source>
        <dbReference type="SAM" id="MobiDB-lite"/>
    </source>
</evidence>
<organism evidence="4">
    <name type="scientific">Drosophila rhopaloa</name>
    <name type="common">Fruit fly</name>
    <dbReference type="NCBI Taxonomy" id="1041015"/>
    <lineage>
        <taxon>Eukaryota</taxon>
        <taxon>Metazoa</taxon>
        <taxon>Ecdysozoa</taxon>
        <taxon>Arthropoda</taxon>
        <taxon>Hexapoda</taxon>
        <taxon>Insecta</taxon>
        <taxon>Pterygota</taxon>
        <taxon>Neoptera</taxon>
        <taxon>Endopterygota</taxon>
        <taxon>Diptera</taxon>
        <taxon>Brachycera</taxon>
        <taxon>Muscomorpha</taxon>
        <taxon>Ephydroidea</taxon>
        <taxon>Drosophilidae</taxon>
        <taxon>Drosophila</taxon>
        <taxon>Sophophora</taxon>
    </lineage>
</organism>
<dbReference type="Proteomes" id="UP001652680">
    <property type="component" value="Unassembled WGS sequence"/>
</dbReference>
<evidence type="ECO:0000313" key="3">
    <source>
        <dbReference type="Proteomes" id="UP001652680"/>
    </source>
</evidence>
<dbReference type="OrthoDB" id="7995378at2759"/>